<dbReference type="GO" id="GO:0038203">
    <property type="term" value="P:TORC2 signaling"/>
    <property type="evidence" value="ECO:0007669"/>
    <property type="project" value="TreeGrafter"/>
</dbReference>
<dbReference type="InterPro" id="IPR031313">
    <property type="entry name" value="Sin1_PH_dom"/>
</dbReference>
<evidence type="ECO:0000313" key="6">
    <source>
        <dbReference type="Proteomes" id="UP000013776"/>
    </source>
</evidence>
<proteinExistence type="inferred from homology"/>
<comment type="caution">
    <text evidence="5">The sequence shown here is derived from an EMBL/GenBank/DDBJ whole genome shotgun (WGS) entry which is preliminary data.</text>
</comment>
<gene>
    <name evidence="5" type="ORF">TAPDE_001103</name>
</gene>
<evidence type="ECO:0008006" key="7">
    <source>
        <dbReference type="Google" id="ProtNLM"/>
    </source>
</evidence>
<dbReference type="GO" id="GO:0005737">
    <property type="term" value="C:cytoplasm"/>
    <property type="evidence" value="ECO:0007669"/>
    <property type="project" value="TreeGrafter"/>
</dbReference>
<dbReference type="EMBL" id="CAHR02000037">
    <property type="protein sequence ID" value="CCG81397.1"/>
    <property type="molecule type" value="Genomic_DNA"/>
</dbReference>
<reference evidence="5 6" key="1">
    <citation type="journal article" date="2013" name="MBio">
        <title>Genome sequencing of the plant pathogen Taphrina deformans, the causal agent of peach leaf curl.</title>
        <authorList>
            <person name="Cisse O.H."/>
            <person name="Almeida J.M.G.C.F."/>
            <person name="Fonseca A."/>
            <person name="Kumar A.A."/>
            <person name="Salojaervi J."/>
            <person name="Overmyer K."/>
            <person name="Hauser P.M."/>
            <person name="Pagni M."/>
        </authorList>
    </citation>
    <scope>NUCLEOTIDE SEQUENCE [LARGE SCALE GENOMIC DNA]</scope>
    <source>
        <strain evidence="6">PYCC 5710 / ATCC 11124 / CBS 356.35 / IMI 108563 / JCM 9778 / NBRC 8474</strain>
    </source>
</reference>
<evidence type="ECO:0000313" key="5">
    <source>
        <dbReference type="EMBL" id="CCG81397.1"/>
    </source>
</evidence>
<organism evidence="5 6">
    <name type="scientific">Taphrina deformans (strain PYCC 5710 / ATCC 11124 / CBS 356.35 / IMI 108563 / JCM 9778 / NBRC 8474)</name>
    <name type="common">Peach leaf curl fungus</name>
    <name type="synonym">Lalaria deformans</name>
    <dbReference type="NCBI Taxonomy" id="1097556"/>
    <lineage>
        <taxon>Eukaryota</taxon>
        <taxon>Fungi</taxon>
        <taxon>Dikarya</taxon>
        <taxon>Ascomycota</taxon>
        <taxon>Taphrinomycotina</taxon>
        <taxon>Taphrinomycetes</taxon>
        <taxon>Taphrinales</taxon>
        <taxon>Taphrinaceae</taxon>
        <taxon>Taphrina</taxon>
    </lineage>
</organism>
<feature type="domain" description="AVO1/Sin1 ubiquitin-like" evidence="4">
    <location>
        <begin position="557"/>
        <end position="620"/>
    </location>
</feature>
<dbReference type="GO" id="GO:0031932">
    <property type="term" value="C:TORC2 complex"/>
    <property type="evidence" value="ECO:0007669"/>
    <property type="project" value="InterPro"/>
</dbReference>
<dbReference type="Gene3D" id="2.30.29.30">
    <property type="entry name" value="Pleckstrin-homology domain (PH domain)/Phosphotyrosine-binding domain (PTB)"/>
    <property type="match status" value="1"/>
</dbReference>
<feature type="domain" description="SIN1-type PH" evidence="3">
    <location>
        <begin position="669"/>
        <end position="768"/>
    </location>
</feature>
<dbReference type="GO" id="GO:0005546">
    <property type="term" value="F:phosphatidylinositol-4,5-bisphosphate binding"/>
    <property type="evidence" value="ECO:0007669"/>
    <property type="project" value="TreeGrafter"/>
</dbReference>
<evidence type="ECO:0000259" key="3">
    <source>
        <dbReference type="Pfam" id="PF16979"/>
    </source>
</evidence>
<evidence type="ECO:0000256" key="1">
    <source>
        <dbReference type="ARBA" id="ARBA00009407"/>
    </source>
</evidence>
<evidence type="ECO:0000259" key="2">
    <source>
        <dbReference type="Pfam" id="PF16978"/>
    </source>
</evidence>
<dbReference type="AlphaFoldDB" id="R4X819"/>
<name>R4X819_TAPDE</name>
<dbReference type="PANTHER" id="PTHR13335">
    <property type="entry name" value="TARGET OF RAPAMYCIN COMPLEX 2 SUBUNIT MAPKAP1"/>
    <property type="match status" value="1"/>
</dbReference>
<sequence length="785" mass="86015">MLQDPEIITHRLRLRYLSQIQDGVGERIIDFSQTKTNTTAFKIAGGDPKLMDRCVSPEIPTYDVTDSGVVGQMRNGLVSPVSTQLSEEVESGGTLRRTITDLSLTAKRSRSNLHEDLVLSKLNPALRDDEASDQSDISDNEDTTNIQTYGSQQKHLFMIDLHKRIAEEPKFQKMPIRRRGISDASVSYKASVLPPARRPTFSVSRNGSESDLSRAGGQSIVSNGFLPLLPGLPYEAPVIDISQSGTSTNAADFQDVLAAFDVADDTSEDEYDVGDSSLPIVSGVLSTSFLDMQPITPSTFMNINGGQPSLGPLAKSKPRPESVFQPSSGLTAMLKASRSAEVDPLESKYGVLNGKGDLKPLKLKIYRPTSSEPAKPFVVVIRSAATVLETIGYALLRYIEEKREPRIKPEQKDPNLWTLRIVEDDGELDHDFPALERTRPISKFSFDEFAIVEATAAQVLENQTLTPDALGTKSNLKTIPEVSVVPSSGPSSLQTKPLGPGTIMIESNLVLPSAAPSVASGMQASVPRPVARAPGASVLLKVRLKPDSSMPAVLYAQTTVLDVTTETYLGDVLDQVCRKRNLDKYMFSLRLVGTNMIVPSDRTVESLQGRTELLLVRKKATDLLTDVVAPRSMTPNAPIVTGTYTGLKSSLGDTGGSSNYIPDLVTANTYQHWVVWRRQPMSFMGRHERILAIDGEYVHISPSEAKTMFESPKTSSIHVGQIIACKQSRKIPVNFKIMIIKVGQTKRYDFEAIKPQEAETIVNKIKTLTRNWASQRGIRSSRMVS</sequence>
<evidence type="ECO:0000259" key="4">
    <source>
        <dbReference type="Pfam" id="PF23164"/>
    </source>
</evidence>
<dbReference type="PANTHER" id="PTHR13335:SF1">
    <property type="entry name" value="TARGET OF RAPAMYCIN COMPLEX 2 SUBUNIT MAPKAP1"/>
    <property type="match status" value="1"/>
</dbReference>
<dbReference type="VEuPathDB" id="FungiDB:TAPDE_001103"/>
<dbReference type="OrthoDB" id="241990at2759"/>
<comment type="similarity">
    <text evidence="1">Belongs to the SIN1 family.</text>
</comment>
<feature type="domain" description="CRIM" evidence="2">
    <location>
        <begin position="328"/>
        <end position="463"/>
    </location>
</feature>
<dbReference type="InterPro" id="IPR011993">
    <property type="entry name" value="PH-like_dom_sf"/>
</dbReference>
<dbReference type="InterPro" id="IPR031567">
    <property type="entry name" value="CRIM_dom"/>
</dbReference>
<protein>
    <recommendedName>
        <fullName evidence="7">Stress activated MAP kinase interacting protein</fullName>
    </recommendedName>
</protein>
<dbReference type="Pfam" id="PF16979">
    <property type="entry name" value="SIN1_PH"/>
    <property type="match status" value="1"/>
</dbReference>
<dbReference type="InterPro" id="IPR008828">
    <property type="entry name" value="Sin1/Avo1"/>
</dbReference>
<accession>R4X819</accession>
<dbReference type="Proteomes" id="UP000013776">
    <property type="component" value="Unassembled WGS sequence"/>
</dbReference>
<keyword evidence="6" id="KW-1185">Reference proteome</keyword>
<dbReference type="GO" id="GO:0005886">
    <property type="term" value="C:plasma membrane"/>
    <property type="evidence" value="ECO:0007669"/>
    <property type="project" value="TreeGrafter"/>
</dbReference>
<dbReference type="Pfam" id="PF23164">
    <property type="entry name" value="UBL_AVO1"/>
    <property type="match status" value="1"/>
</dbReference>
<dbReference type="Pfam" id="PF16978">
    <property type="entry name" value="CRIM"/>
    <property type="match status" value="1"/>
</dbReference>
<dbReference type="eggNOG" id="KOG3739">
    <property type="taxonomic scope" value="Eukaryota"/>
</dbReference>
<dbReference type="InterPro" id="IPR056385">
    <property type="entry name" value="UBL_AVO1/Sin1"/>
</dbReference>
<dbReference type="STRING" id="1097556.R4X819"/>